<dbReference type="EMBL" id="LUCM01009415">
    <property type="protein sequence ID" value="KAA0187019.1"/>
    <property type="molecule type" value="Genomic_DNA"/>
</dbReference>
<name>A0A8E0RR15_9TREM</name>
<gene>
    <name evidence="2" type="ORF">FBUS_07147</name>
</gene>
<evidence type="ECO:0000313" key="3">
    <source>
        <dbReference type="Proteomes" id="UP000728185"/>
    </source>
</evidence>
<accession>A0A8E0RR15</accession>
<proteinExistence type="predicted"/>
<sequence length="106" mass="12361">MSTVKVAQRETNKSAKIQFVDKTCKSNSKMVVPESIASRLTEVNKFKTSNPQELKFVQERANERRQSIQADRTERVRKHLERVEKLAQLKRQQKTMSEDSEEQAKP</sequence>
<organism evidence="2 3">
    <name type="scientific">Fasciolopsis buskii</name>
    <dbReference type="NCBI Taxonomy" id="27845"/>
    <lineage>
        <taxon>Eukaryota</taxon>
        <taxon>Metazoa</taxon>
        <taxon>Spiralia</taxon>
        <taxon>Lophotrochozoa</taxon>
        <taxon>Platyhelminthes</taxon>
        <taxon>Trematoda</taxon>
        <taxon>Digenea</taxon>
        <taxon>Plagiorchiida</taxon>
        <taxon>Echinostomata</taxon>
        <taxon>Echinostomatoidea</taxon>
        <taxon>Fasciolidae</taxon>
        <taxon>Fasciolopsis</taxon>
    </lineage>
</organism>
<dbReference type="AlphaFoldDB" id="A0A8E0RR15"/>
<reference evidence="2" key="1">
    <citation type="submission" date="2019-05" db="EMBL/GenBank/DDBJ databases">
        <title>Annotation for the trematode Fasciolopsis buski.</title>
        <authorList>
            <person name="Choi Y.-J."/>
        </authorList>
    </citation>
    <scope>NUCLEOTIDE SEQUENCE</scope>
    <source>
        <strain evidence="2">HT</strain>
        <tissue evidence="2">Whole worm</tissue>
    </source>
</reference>
<evidence type="ECO:0000256" key="1">
    <source>
        <dbReference type="SAM" id="MobiDB-lite"/>
    </source>
</evidence>
<protein>
    <submittedName>
        <fullName evidence="2">Uncharacterized protein</fullName>
    </submittedName>
</protein>
<evidence type="ECO:0000313" key="2">
    <source>
        <dbReference type="EMBL" id="KAA0187019.1"/>
    </source>
</evidence>
<dbReference type="OrthoDB" id="6263560at2759"/>
<dbReference type="Proteomes" id="UP000728185">
    <property type="component" value="Unassembled WGS sequence"/>
</dbReference>
<comment type="caution">
    <text evidence="2">The sequence shown here is derived from an EMBL/GenBank/DDBJ whole genome shotgun (WGS) entry which is preliminary data.</text>
</comment>
<keyword evidence="3" id="KW-1185">Reference proteome</keyword>
<feature type="region of interest" description="Disordered" evidence="1">
    <location>
        <begin position="87"/>
        <end position="106"/>
    </location>
</feature>